<proteinExistence type="predicted"/>
<name>A0A9W6NLD0_9ACTN</name>
<evidence type="ECO:0000256" key="2">
    <source>
        <dbReference type="SAM" id="SignalP"/>
    </source>
</evidence>
<organism evidence="3 4">
    <name type="scientific">Dactylosporangium matsuzakiense</name>
    <dbReference type="NCBI Taxonomy" id="53360"/>
    <lineage>
        <taxon>Bacteria</taxon>
        <taxon>Bacillati</taxon>
        <taxon>Actinomycetota</taxon>
        <taxon>Actinomycetes</taxon>
        <taxon>Micromonosporales</taxon>
        <taxon>Micromonosporaceae</taxon>
        <taxon>Dactylosporangium</taxon>
    </lineage>
</organism>
<reference evidence="3" key="1">
    <citation type="journal article" date="2014" name="Int. J. Syst. Evol. Microbiol.">
        <title>Complete genome sequence of Corynebacterium casei LMG S-19264T (=DSM 44701T), isolated from a smear-ripened cheese.</title>
        <authorList>
            <consortium name="US DOE Joint Genome Institute (JGI-PGF)"/>
            <person name="Walter F."/>
            <person name="Albersmeier A."/>
            <person name="Kalinowski J."/>
            <person name="Ruckert C."/>
        </authorList>
    </citation>
    <scope>NUCLEOTIDE SEQUENCE</scope>
    <source>
        <strain evidence="3">VKM Ac-1321</strain>
    </source>
</reference>
<feature type="chain" id="PRO_5040909755" evidence="2">
    <location>
        <begin position="32"/>
        <end position="238"/>
    </location>
</feature>
<reference evidence="3" key="2">
    <citation type="submission" date="2023-01" db="EMBL/GenBank/DDBJ databases">
        <authorList>
            <person name="Sun Q."/>
            <person name="Evtushenko L."/>
        </authorList>
    </citation>
    <scope>NUCLEOTIDE SEQUENCE</scope>
    <source>
        <strain evidence="3">VKM Ac-1321</strain>
    </source>
</reference>
<evidence type="ECO:0000256" key="1">
    <source>
        <dbReference type="SAM" id="MobiDB-lite"/>
    </source>
</evidence>
<sequence length="238" mass="25501">MNAKARRTLTVVGMGVVAGAALGLSGTAASAASVTSPTDVAVPVTTATQQHGSDQARTGGVSARDGQRSDDGKHDDGKHGDGRHDDGRGDGSGGQPNDHSGDQRDDRGNDHDGRSGDRGGNDGRGDNDGRDGDRDGRNGHDGDRDGRNGHDGRDGDRGRDQQGDWHDRDNRGHQHDVRFAPKARTFTVDFYRSRHACRSDARAGVRRGQWDKASCQQVGHRHLYKLTATVYQGRHRTA</sequence>
<feature type="region of interest" description="Disordered" evidence="1">
    <location>
        <begin position="35"/>
        <end position="178"/>
    </location>
</feature>
<feature type="compositionally biased region" description="Low complexity" evidence="1">
    <location>
        <begin position="35"/>
        <end position="48"/>
    </location>
</feature>
<feature type="compositionally biased region" description="Basic and acidic residues" evidence="1">
    <location>
        <begin position="65"/>
        <end position="89"/>
    </location>
</feature>
<protein>
    <submittedName>
        <fullName evidence="3">Uncharacterized protein</fullName>
    </submittedName>
</protein>
<feature type="signal peptide" evidence="2">
    <location>
        <begin position="1"/>
        <end position="31"/>
    </location>
</feature>
<dbReference type="AlphaFoldDB" id="A0A9W6NLD0"/>
<gene>
    <name evidence="3" type="ORF">GCM10017581_027720</name>
</gene>
<evidence type="ECO:0000313" key="4">
    <source>
        <dbReference type="Proteomes" id="UP001143480"/>
    </source>
</evidence>
<dbReference type="Proteomes" id="UP001143480">
    <property type="component" value="Unassembled WGS sequence"/>
</dbReference>
<keyword evidence="4" id="KW-1185">Reference proteome</keyword>
<dbReference type="EMBL" id="BSFP01000012">
    <property type="protein sequence ID" value="GLL01031.1"/>
    <property type="molecule type" value="Genomic_DNA"/>
</dbReference>
<feature type="compositionally biased region" description="Basic and acidic residues" evidence="1">
    <location>
        <begin position="99"/>
        <end position="178"/>
    </location>
</feature>
<evidence type="ECO:0000313" key="3">
    <source>
        <dbReference type="EMBL" id="GLL01031.1"/>
    </source>
</evidence>
<keyword evidence="2" id="KW-0732">Signal</keyword>
<comment type="caution">
    <text evidence="3">The sequence shown here is derived from an EMBL/GenBank/DDBJ whole genome shotgun (WGS) entry which is preliminary data.</text>
</comment>
<accession>A0A9W6NLD0</accession>